<dbReference type="PANTHER" id="PTHR43784:SF2">
    <property type="entry name" value="GDSL-LIKE LIPASE_ACYLHYDROLASE, PUTATIVE (AFU_ORTHOLOGUE AFUA_2G00820)-RELATED"/>
    <property type="match status" value="1"/>
</dbReference>
<keyword evidence="5" id="KW-1185">Reference proteome</keyword>
<protein>
    <recommendedName>
        <fullName evidence="6">Methyltransferase domain-containing protein</fullName>
    </recommendedName>
</protein>
<accession>A0A1D9MKZ2</accession>
<dbReference type="InterPro" id="IPR013217">
    <property type="entry name" value="Methyltransf_12"/>
</dbReference>
<dbReference type="InterPro" id="IPR036514">
    <property type="entry name" value="SGNH_hydro_sf"/>
</dbReference>
<proteinExistence type="predicted"/>
<evidence type="ECO:0000259" key="3">
    <source>
        <dbReference type="Pfam" id="PF13472"/>
    </source>
</evidence>
<dbReference type="EMBL" id="CP017812">
    <property type="protein sequence ID" value="AOZ73041.1"/>
    <property type="molecule type" value="Genomic_DNA"/>
</dbReference>
<dbReference type="InterPro" id="IPR029063">
    <property type="entry name" value="SAM-dependent_MTases_sf"/>
</dbReference>
<dbReference type="AlphaFoldDB" id="A0A1D9MKZ2"/>
<dbReference type="Gene3D" id="3.40.50.150">
    <property type="entry name" value="Vaccinia Virus protein VP39"/>
    <property type="match status" value="1"/>
</dbReference>
<dbReference type="Proteomes" id="UP000176288">
    <property type="component" value="Chromosome"/>
</dbReference>
<dbReference type="Gene3D" id="3.40.50.1110">
    <property type="entry name" value="SGNH hydrolase"/>
    <property type="match status" value="1"/>
</dbReference>
<dbReference type="InterPro" id="IPR053140">
    <property type="entry name" value="GDSL_Rv0518-like"/>
</dbReference>
<dbReference type="SUPFAM" id="SSF53335">
    <property type="entry name" value="S-adenosyl-L-methionine-dependent methyltransferases"/>
    <property type="match status" value="1"/>
</dbReference>
<dbReference type="RefSeq" id="WP_071164505.1">
    <property type="nucleotide sequence ID" value="NZ_CP017812.1"/>
</dbReference>
<dbReference type="OrthoDB" id="3465773at2"/>
<feature type="region of interest" description="Disordered" evidence="1">
    <location>
        <begin position="265"/>
        <end position="284"/>
    </location>
</feature>
<dbReference type="STRING" id="1912795.BK816_06860"/>
<dbReference type="CDD" id="cd01832">
    <property type="entry name" value="SGNH_hydrolase_like_1"/>
    <property type="match status" value="1"/>
</dbReference>
<feature type="domain" description="Methyltransferase type 12" evidence="2">
    <location>
        <begin position="338"/>
        <end position="438"/>
    </location>
</feature>
<reference evidence="4 5" key="1">
    <citation type="submission" date="2016-10" db="EMBL/GenBank/DDBJ databases">
        <title>Actinomyces aegypiusis sp. nov., isolated from the Aegypius monachus in Qinghai Tibet Plateau China.</title>
        <authorList>
            <person name="Wang Y."/>
        </authorList>
    </citation>
    <scope>NUCLEOTIDE SEQUENCE [LARGE SCALE GENOMIC DNA]</scope>
    <source>
        <strain evidence="4 5">VUL4_3</strain>
    </source>
</reference>
<sequence>MTPRNQKPLDLSQIGTYVAIGDSFSEGMCDPYPNGEYRGWTDRLAGKLSYLRVEAGLCKLKYANLAIRGRLIKPILAEQFGAALEMKPDLLSLVGGGNDLLRPGSDPDTVADGLEKAVRIATQRGIKVLLATSSNSRDGGLIAKTRGPNGILNSYIWSIASRYGCAVLDLWGMQALRTWPAWAPDRIHLTPAGHELVARAALDALGLPIVTVGDRENWGGVDLPTEGAPWEIVPAGWQEVNKSLSDNVEWARNDFWPWIVRHAKGRSSGDGRTPKWPSLTSVPAEGLSEPLQTSWAESSHDFNELAKVWDQADHRQRRAEQVAQAMKDSLPAGGSIWEFGAGTGLLGFNLLPHGNELVLTDAAAGMCEQAKAKAEQHPQGSKVRVEQLSLGTEADDAGVAKFAGQADRVVSLLAMHHLDSIPTLLRQVNTLLAPGGYLALSDLDEEDGSYHAPKQVPHNGFNRDQLTEDLQAAGFGEIKFQTVYEHEKRGRLYTMFLVTAKKL</sequence>
<evidence type="ECO:0008006" key="6">
    <source>
        <dbReference type="Google" id="ProtNLM"/>
    </source>
</evidence>
<dbReference type="CDD" id="cd02440">
    <property type="entry name" value="AdoMet_MTases"/>
    <property type="match status" value="1"/>
</dbReference>
<dbReference type="Pfam" id="PF13472">
    <property type="entry name" value="Lipase_GDSL_2"/>
    <property type="match status" value="1"/>
</dbReference>
<dbReference type="Pfam" id="PF08242">
    <property type="entry name" value="Methyltransf_12"/>
    <property type="match status" value="1"/>
</dbReference>
<evidence type="ECO:0000313" key="4">
    <source>
        <dbReference type="EMBL" id="AOZ73041.1"/>
    </source>
</evidence>
<name>A0A1D9MKZ2_9ACTO</name>
<organism evidence="4 5">
    <name type="scientific">Boudabousia tangfeifanii</name>
    <dbReference type="NCBI Taxonomy" id="1912795"/>
    <lineage>
        <taxon>Bacteria</taxon>
        <taxon>Bacillati</taxon>
        <taxon>Actinomycetota</taxon>
        <taxon>Actinomycetes</taxon>
        <taxon>Actinomycetales</taxon>
        <taxon>Actinomycetaceae</taxon>
        <taxon>Boudabousia</taxon>
    </lineage>
</organism>
<dbReference type="SUPFAM" id="SSF52266">
    <property type="entry name" value="SGNH hydrolase"/>
    <property type="match status" value="1"/>
</dbReference>
<dbReference type="KEGG" id="avu:BK816_06860"/>
<evidence type="ECO:0000256" key="1">
    <source>
        <dbReference type="SAM" id="MobiDB-lite"/>
    </source>
</evidence>
<evidence type="ECO:0000259" key="2">
    <source>
        <dbReference type="Pfam" id="PF08242"/>
    </source>
</evidence>
<gene>
    <name evidence="4" type="ORF">BK816_06860</name>
</gene>
<feature type="domain" description="SGNH hydrolase-type esterase" evidence="3">
    <location>
        <begin position="19"/>
        <end position="196"/>
    </location>
</feature>
<evidence type="ECO:0000313" key="5">
    <source>
        <dbReference type="Proteomes" id="UP000176288"/>
    </source>
</evidence>
<dbReference type="InterPro" id="IPR013830">
    <property type="entry name" value="SGNH_hydro"/>
</dbReference>
<dbReference type="PANTHER" id="PTHR43784">
    <property type="entry name" value="GDSL-LIKE LIPASE/ACYLHYDROLASE, PUTATIVE (AFU_ORTHOLOGUE AFUA_2G00820)-RELATED"/>
    <property type="match status" value="1"/>
</dbReference>